<evidence type="ECO:0000313" key="2">
    <source>
        <dbReference type="Proteomes" id="UP000775213"/>
    </source>
</evidence>
<dbReference type="AlphaFoldDB" id="A0AAV7G7G0"/>
<sequence>MRSGLMSAIRRVVTVEVNDGLGIWELRLWTGRRRRTGVGKLASCGSAEGSKEREFERGKKKRTQNAFVCPLILTTLENNNRDSTKGIFIGSEDRT</sequence>
<protein>
    <submittedName>
        <fullName evidence="1">Uncharacterized protein</fullName>
    </submittedName>
</protein>
<proteinExistence type="predicted"/>
<organism evidence="1 2">
    <name type="scientific">Dendrobium chrysotoxum</name>
    <name type="common">Orchid</name>
    <dbReference type="NCBI Taxonomy" id="161865"/>
    <lineage>
        <taxon>Eukaryota</taxon>
        <taxon>Viridiplantae</taxon>
        <taxon>Streptophyta</taxon>
        <taxon>Embryophyta</taxon>
        <taxon>Tracheophyta</taxon>
        <taxon>Spermatophyta</taxon>
        <taxon>Magnoliopsida</taxon>
        <taxon>Liliopsida</taxon>
        <taxon>Asparagales</taxon>
        <taxon>Orchidaceae</taxon>
        <taxon>Epidendroideae</taxon>
        <taxon>Malaxideae</taxon>
        <taxon>Dendrobiinae</taxon>
        <taxon>Dendrobium</taxon>
    </lineage>
</organism>
<keyword evidence="2" id="KW-1185">Reference proteome</keyword>
<dbReference type="EMBL" id="JAGFBR010000017">
    <property type="protein sequence ID" value="KAH0451748.1"/>
    <property type="molecule type" value="Genomic_DNA"/>
</dbReference>
<gene>
    <name evidence="1" type="ORF">IEQ34_019047</name>
</gene>
<evidence type="ECO:0000313" key="1">
    <source>
        <dbReference type="EMBL" id="KAH0451748.1"/>
    </source>
</evidence>
<dbReference type="Proteomes" id="UP000775213">
    <property type="component" value="Unassembled WGS sequence"/>
</dbReference>
<reference evidence="1 2" key="1">
    <citation type="journal article" date="2021" name="Hortic Res">
        <title>Chromosome-scale assembly of the Dendrobium chrysotoxum genome enhances the understanding of orchid evolution.</title>
        <authorList>
            <person name="Zhang Y."/>
            <person name="Zhang G.Q."/>
            <person name="Zhang D."/>
            <person name="Liu X.D."/>
            <person name="Xu X.Y."/>
            <person name="Sun W.H."/>
            <person name="Yu X."/>
            <person name="Zhu X."/>
            <person name="Wang Z.W."/>
            <person name="Zhao X."/>
            <person name="Zhong W.Y."/>
            <person name="Chen H."/>
            <person name="Yin W.L."/>
            <person name="Huang T."/>
            <person name="Niu S.C."/>
            <person name="Liu Z.J."/>
        </authorList>
    </citation>
    <scope>NUCLEOTIDE SEQUENCE [LARGE SCALE GENOMIC DNA]</scope>
    <source>
        <strain evidence="1">Lindl</strain>
    </source>
</reference>
<comment type="caution">
    <text evidence="1">The sequence shown here is derived from an EMBL/GenBank/DDBJ whole genome shotgun (WGS) entry which is preliminary data.</text>
</comment>
<name>A0AAV7G7G0_DENCH</name>
<accession>A0AAV7G7G0</accession>